<dbReference type="Gene3D" id="1.20.1280.50">
    <property type="match status" value="1"/>
</dbReference>
<evidence type="ECO:0000313" key="2">
    <source>
        <dbReference type="EMBL" id="KAJ0971936.1"/>
    </source>
</evidence>
<gene>
    <name evidence="2" type="ORF">J5N97_019895</name>
</gene>
<dbReference type="InterPro" id="IPR001810">
    <property type="entry name" value="F-box_dom"/>
</dbReference>
<dbReference type="SUPFAM" id="SSF52047">
    <property type="entry name" value="RNI-like"/>
    <property type="match status" value="1"/>
</dbReference>
<evidence type="ECO:0000313" key="3">
    <source>
        <dbReference type="Proteomes" id="UP001085076"/>
    </source>
</evidence>
<dbReference type="InterPro" id="IPR006553">
    <property type="entry name" value="Leu-rich_rpt_Cys-con_subtyp"/>
</dbReference>
<dbReference type="GO" id="GO:0031146">
    <property type="term" value="P:SCF-dependent proteasomal ubiquitin-dependent protein catabolic process"/>
    <property type="evidence" value="ECO:0007669"/>
    <property type="project" value="TreeGrafter"/>
</dbReference>
<feature type="domain" description="F-box" evidence="1">
    <location>
        <begin position="7"/>
        <end position="47"/>
    </location>
</feature>
<accession>A0A9D5CEU5</accession>
<dbReference type="OrthoDB" id="550575at2759"/>
<dbReference type="SMART" id="SM00367">
    <property type="entry name" value="LRR_CC"/>
    <property type="match status" value="4"/>
</dbReference>
<dbReference type="EMBL" id="JAGGNH010000005">
    <property type="protein sequence ID" value="KAJ0971936.1"/>
    <property type="molecule type" value="Genomic_DNA"/>
</dbReference>
<comment type="caution">
    <text evidence="2">The sequence shown here is derived from an EMBL/GenBank/DDBJ whole genome shotgun (WGS) entry which is preliminary data.</text>
</comment>
<dbReference type="Gene3D" id="3.80.10.10">
    <property type="entry name" value="Ribonuclease Inhibitor"/>
    <property type="match status" value="1"/>
</dbReference>
<dbReference type="Proteomes" id="UP001085076">
    <property type="component" value="Miscellaneous, Linkage group lg05"/>
</dbReference>
<dbReference type="InterPro" id="IPR036047">
    <property type="entry name" value="F-box-like_dom_sf"/>
</dbReference>
<reference evidence="2" key="2">
    <citation type="journal article" date="2022" name="Hortic Res">
        <title>The genome of Dioscorea zingiberensis sheds light on the biosynthesis, origin and evolution of the medicinally important diosgenin saponins.</title>
        <authorList>
            <person name="Li Y."/>
            <person name="Tan C."/>
            <person name="Li Z."/>
            <person name="Guo J."/>
            <person name="Li S."/>
            <person name="Chen X."/>
            <person name="Wang C."/>
            <person name="Dai X."/>
            <person name="Yang H."/>
            <person name="Song W."/>
            <person name="Hou L."/>
            <person name="Xu J."/>
            <person name="Tong Z."/>
            <person name="Xu A."/>
            <person name="Yuan X."/>
            <person name="Wang W."/>
            <person name="Yang Q."/>
            <person name="Chen L."/>
            <person name="Sun Z."/>
            <person name="Wang K."/>
            <person name="Pan B."/>
            <person name="Chen J."/>
            <person name="Bao Y."/>
            <person name="Liu F."/>
            <person name="Qi X."/>
            <person name="Gang D.R."/>
            <person name="Wen J."/>
            <person name="Li J."/>
        </authorList>
    </citation>
    <scope>NUCLEOTIDE SEQUENCE</scope>
    <source>
        <strain evidence="2">Dzin_1.0</strain>
    </source>
</reference>
<reference evidence="2" key="1">
    <citation type="submission" date="2021-03" db="EMBL/GenBank/DDBJ databases">
        <authorList>
            <person name="Li Z."/>
            <person name="Yang C."/>
        </authorList>
    </citation>
    <scope>NUCLEOTIDE SEQUENCE</scope>
    <source>
        <strain evidence="2">Dzin_1.0</strain>
        <tissue evidence="2">Leaf</tissue>
    </source>
</reference>
<dbReference type="PANTHER" id="PTHR13318:SF77">
    <property type="entry name" value="F-BOX DOMAIN-CONTAINING PROTEIN"/>
    <property type="match status" value="1"/>
</dbReference>
<dbReference type="Pfam" id="PF00646">
    <property type="entry name" value="F-box"/>
    <property type="match status" value="1"/>
</dbReference>
<proteinExistence type="predicted"/>
<organism evidence="2 3">
    <name type="scientific">Dioscorea zingiberensis</name>
    <dbReference type="NCBI Taxonomy" id="325984"/>
    <lineage>
        <taxon>Eukaryota</taxon>
        <taxon>Viridiplantae</taxon>
        <taxon>Streptophyta</taxon>
        <taxon>Embryophyta</taxon>
        <taxon>Tracheophyta</taxon>
        <taxon>Spermatophyta</taxon>
        <taxon>Magnoliopsida</taxon>
        <taxon>Liliopsida</taxon>
        <taxon>Dioscoreales</taxon>
        <taxon>Dioscoreaceae</taxon>
        <taxon>Dioscorea</taxon>
    </lineage>
</organism>
<dbReference type="PANTHER" id="PTHR13318">
    <property type="entry name" value="PARTNER OF PAIRED, ISOFORM B-RELATED"/>
    <property type="match status" value="1"/>
</dbReference>
<dbReference type="AlphaFoldDB" id="A0A9D5CEU5"/>
<keyword evidence="3" id="KW-1185">Reference proteome</keyword>
<dbReference type="GO" id="GO:0019005">
    <property type="term" value="C:SCF ubiquitin ligase complex"/>
    <property type="evidence" value="ECO:0007669"/>
    <property type="project" value="TreeGrafter"/>
</dbReference>
<sequence length="480" mass="52610">MPMDSLLCDELLQEIIQRLPPSSSSSVSLVSKRWLSILRRTTTSLSLPVPNPNPSPSSSPSFSSILSHYPFLSSLTIESNPDDVFRDPPPSADSILLTIAQSGCAPRLTHLRLPLIASISPSALLFSSSFTHLTALHLSCILPLCFRWLTSFPSLKSLSVIQPTNNPFEDSDSPDSPDEDSELVVPLPLETLSLTGIRASDSGLSWLWRRCSNLRKLQLRFCDGTGDGPSSPSFPHCLPGLQSLELRICRRIANRVLLRAADHCTSLTSFTLYDGANRLALHHFITRRGAGLHSLDLRLPLDLDDNHILAIAASHNNLTTLRLKSCCLVTGDGLRSLAGAAIEELALVNCDVVEREPGLLSFLGQSMPMLRSVDLSYNDMVADKEVIAMLISCRALTDIRLRGCERLTDASVFAMIKSFGTRLEFVDLARCPGITIEAIEILVSSACKLREIHVEENKVSVASQSFIWQRGIQVVSSFLD</sequence>
<name>A0A9D5CEU5_9LILI</name>
<dbReference type="InterPro" id="IPR001611">
    <property type="entry name" value="Leu-rich_rpt"/>
</dbReference>
<protein>
    <recommendedName>
        <fullName evidence="1">F-box domain-containing protein</fullName>
    </recommendedName>
</protein>
<dbReference type="Pfam" id="PF13516">
    <property type="entry name" value="LRR_6"/>
    <property type="match status" value="1"/>
</dbReference>
<dbReference type="InterPro" id="IPR032675">
    <property type="entry name" value="LRR_dom_sf"/>
</dbReference>
<dbReference type="SUPFAM" id="SSF81383">
    <property type="entry name" value="F-box domain"/>
    <property type="match status" value="1"/>
</dbReference>
<evidence type="ECO:0000259" key="1">
    <source>
        <dbReference type="SMART" id="SM00256"/>
    </source>
</evidence>
<dbReference type="SMART" id="SM00256">
    <property type="entry name" value="FBOX"/>
    <property type="match status" value="1"/>
</dbReference>